<protein>
    <submittedName>
        <fullName evidence="2">Uu.00g083190.m01.CDS01</fullName>
    </submittedName>
</protein>
<feature type="region of interest" description="Disordered" evidence="1">
    <location>
        <begin position="354"/>
        <end position="388"/>
    </location>
</feature>
<evidence type="ECO:0000313" key="2">
    <source>
        <dbReference type="EMBL" id="CAJ2507133.1"/>
    </source>
</evidence>
<organism evidence="2 3">
    <name type="scientific">Anthostomella pinea</name>
    <dbReference type="NCBI Taxonomy" id="933095"/>
    <lineage>
        <taxon>Eukaryota</taxon>
        <taxon>Fungi</taxon>
        <taxon>Dikarya</taxon>
        <taxon>Ascomycota</taxon>
        <taxon>Pezizomycotina</taxon>
        <taxon>Sordariomycetes</taxon>
        <taxon>Xylariomycetidae</taxon>
        <taxon>Xylariales</taxon>
        <taxon>Xylariaceae</taxon>
        <taxon>Anthostomella</taxon>
    </lineage>
</organism>
<comment type="caution">
    <text evidence="2">The sequence shown here is derived from an EMBL/GenBank/DDBJ whole genome shotgun (WGS) entry which is preliminary data.</text>
</comment>
<sequence length="583" mass="65257">MATNSSEVNPVFTLIIHHQNDTAALSPIIAPPWVNDLGFRGTSGILVSCVGTLLACVYTALHLDMPALVAPEMVLYVAAQQFIEARALVKELNEIQRRFTHSTDEDFTLEYTFFVLMGGLQVDVTQLLSDNVRRYQSYHARILIDDSIPEKLILSPRGLLELAKHGQFIRVPLATIVDKSKSDGLKKGLVVGQLVWMVTQCITRKVYGLPLCLLEVHTAVHAFCALYLYLFWLKVSHYAWPEPQAITLAEAQKPLDISDPEVIKPGPLEHLFGFMVQEQFYDLQNTQLMIYPAWTAASATWYPKTLSAQMSNPNVFTCQLDEKREPVPVEWVDEAWGPVTLEPGQALKCGIGLLQRDHSPDPDQTCEKSEPENATSALTPPAAGGDELEPQEVLVADYTDQTRWKAMLDFLFTMHGDTSTAPYLFHPTPGPRFPDRHYHDAFTLQTSNLPSLKSGLHTWDLVSSMSSHPLLQALLLTLPPLYGGIHLAACNFTFPTFGEQICWRVACMLIITAIPLVVVLKWCCFWGEQIVLRCGFWAKLGPRFFVRSQKAMRYAPLGAYALARLFIVAKSFASLRRVPIGVF</sequence>
<evidence type="ECO:0000313" key="3">
    <source>
        <dbReference type="Proteomes" id="UP001295740"/>
    </source>
</evidence>
<reference evidence="2" key="1">
    <citation type="submission" date="2023-10" db="EMBL/GenBank/DDBJ databases">
        <authorList>
            <person name="Hackl T."/>
        </authorList>
    </citation>
    <scope>NUCLEOTIDE SEQUENCE</scope>
</reference>
<keyword evidence="3" id="KW-1185">Reference proteome</keyword>
<gene>
    <name evidence="2" type="ORF">KHLLAP_LOCUS7601</name>
</gene>
<dbReference type="PANTHER" id="PTHR35043:SF7">
    <property type="entry name" value="TRANSCRIPTION FACTOR DOMAIN-CONTAINING PROTEIN"/>
    <property type="match status" value="1"/>
</dbReference>
<name>A0AAI8VG44_9PEZI</name>
<dbReference type="Proteomes" id="UP001295740">
    <property type="component" value="Unassembled WGS sequence"/>
</dbReference>
<dbReference type="AlphaFoldDB" id="A0AAI8VG44"/>
<proteinExistence type="predicted"/>
<accession>A0AAI8VG44</accession>
<dbReference type="PANTHER" id="PTHR35043">
    <property type="entry name" value="TRANSCRIPTION FACTOR DOMAIN-CONTAINING PROTEIN"/>
    <property type="match status" value="1"/>
</dbReference>
<feature type="compositionally biased region" description="Basic and acidic residues" evidence="1">
    <location>
        <begin position="355"/>
        <end position="371"/>
    </location>
</feature>
<dbReference type="EMBL" id="CAUWAG010000010">
    <property type="protein sequence ID" value="CAJ2507133.1"/>
    <property type="molecule type" value="Genomic_DNA"/>
</dbReference>
<evidence type="ECO:0000256" key="1">
    <source>
        <dbReference type="SAM" id="MobiDB-lite"/>
    </source>
</evidence>